<dbReference type="Proteomes" id="UP000315471">
    <property type="component" value="Unassembled WGS sequence"/>
</dbReference>
<keyword evidence="1" id="KW-0472">Membrane</keyword>
<evidence type="ECO:0000313" key="3">
    <source>
        <dbReference type="EMBL" id="TWU36643.1"/>
    </source>
</evidence>
<organism evidence="3 4">
    <name type="scientific">Novipirellula aureliae</name>
    <dbReference type="NCBI Taxonomy" id="2527966"/>
    <lineage>
        <taxon>Bacteria</taxon>
        <taxon>Pseudomonadati</taxon>
        <taxon>Planctomycetota</taxon>
        <taxon>Planctomycetia</taxon>
        <taxon>Pirellulales</taxon>
        <taxon>Pirellulaceae</taxon>
        <taxon>Novipirellula</taxon>
    </lineage>
</organism>
<comment type="caution">
    <text evidence="3">The sequence shown here is derived from an EMBL/GenBank/DDBJ whole genome shotgun (WGS) entry which is preliminary data.</text>
</comment>
<feature type="domain" description="Glycine zipper-like" evidence="2">
    <location>
        <begin position="7"/>
        <end position="49"/>
    </location>
</feature>
<reference evidence="3 4" key="1">
    <citation type="submission" date="2019-02" db="EMBL/GenBank/DDBJ databases">
        <title>Deep-cultivation of Planctomycetes and their phenomic and genomic characterization uncovers novel biology.</title>
        <authorList>
            <person name="Wiegand S."/>
            <person name="Jogler M."/>
            <person name="Boedeker C."/>
            <person name="Pinto D."/>
            <person name="Vollmers J."/>
            <person name="Rivas-Marin E."/>
            <person name="Kohn T."/>
            <person name="Peeters S.H."/>
            <person name="Heuer A."/>
            <person name="Rast P."/>
            <person name="Oberbeckmann S."/>
            <person name="Bunk B."/>
            <person name="Jeske O."/>
            <person name="Meyerdierks A."/>
            <person name="Storesund J.E."/>
            <person name="Kallscheuer N."/>
            <person name="Luecker S."/>
            <person name="Lage O.M."/>
            <person name="Pohl T."/>
            <person name="Merkel B.J."/>
            <person name="Hornburger P."/>
            <person name="Mueller R.-W."/>
            <person name="Bruemmer F."/>
            <person name="Labrenz M."/>
            <person name="Spormann A.M."/>
            <person name="Op Den Camp H."/>
            <person name="Overmann J."/>
            <person name="Amann R."/>
            <person name="Jetten M.S.M."/>
            <person name="Mascher T."/>
            <person name="Medema M.H."/>
            <person name="Devos D.P."/>
            <person name="Kaster A.-K."/>
            <person name="Ovreas L."/>
            <person name="Rohde M."/>
            <person name="Galperin M.Y."/>
            <person name="Jogler C."/>
        </authorList>
    </citation>
    <scope>NUCLEOTIDE SEQUENCE [LARGE SCALE GENOMIC DNA]</scope>
    <source>
        <strain evidence="3 4">Q31b</strain>
    </source>
</reference>
<evidence type="ECO:0000313" key="4">
    <source>
        <dbReference type="Proteomes" id="UP000315471"/>
    </source>
</evidence>
<evidence type="ECO:0000256" key="1">
    <source>
        <dbReference type="SAM" id="Phobius"/>
    </source>
</evidence>
<sequence>MKTKKNRSIGAQGAGIALGISIGTAIGVATGNLAIWLALGVSLGIVFGSAGRFQNTASDKGGE</sequence>
<keyword evidence="1" id="KW-0812">Transmembrane</keyword>
<feature type="transmembrane region" description="Helical" evidence="1">
    <location>
        <begin position="9"/>
        <end position="28"/>
    </location>
</feature>
<feature type="transmembrane region" description="Helical" evidence="1">
    <location>
        <begin position="34"/>
        <end position="53"/>
    </location>
</feature>
<protein>
    <recommendedName>
        <fullName evidence="2">Glycine zipper-like domain-containing protein</fullName>
    </recommendedName>
</protein>
<gene>
    <name evidence="3" type="ORF">Q31b_49240</name>
</gene>
<dbReference type="InterPro" id="IPR058598">
    <property type="entry name" value="Gly_zipper-like_dom"/>
</dbReference>
<keyword evidence="4" id="KW-1185">Reference proteome</keyword>
<dbReference type="AlphaFoldDB" id="A0A5C6DH50"/>
<evidence type="ECO:0000259" key="2">
    <source>
        <dbReference type="Pfam" id="PF26273"/>
    </source>
</evidence>
<dbReference type="RefSeq" id="WP_146602049.1">
    <property type="nucleotide sequence ID" value="NZ_SJPY01000008.1"/>
</dbReference>
<name>A0A5C6DH50_9BACT</name>
<dbReference type="Pfam" id="PF26273">
    <property type="entry name" value="Gly_zipper"/>
    <property type="match status" value="1"/>
</dbReference>
<dbReference type="EMBL" id="SJPY01000008">
    <property type="protein sequence ID" value="TWU36643.1"/>
    <property type="molecule type" value="Genomic_DNA"/>
</dbReference>
<proteinExistence type="predicted"/>
<accession>A0A5C6DH50</accession>
<keyword evidence="1" id="KW-1133">Transmembrane helix</keyword>